<keyword evidence="1" id="KW-0143">Chaperone</keyword>
<reference evidence="3 4" key="1">
    <citation type="submission" date="2021-06" db="EMBL/GenBank/DDBJ databases">
        <title>Clostridia strains as spoilage organisms.</title>
        <authorList>
            <person name="Wambui J."/>
            <person name="Stephan R."/>
            <person name="Stevens M.J.A."/>
        </authorList>
    </citation>
    <scope>NUCLEOTIDE SEQUENCE [LARGE SCALE GENOMIC DNA]</scope>
    <source>
        <strain evidence="3 4">DSM 14204</strain>
    </source>
</reference>
<sequence length="220" mass="25136">MVDEENIECSNEDSNSVGDTSEVKESNEETENIVDETLEEAEVLQDAEIVEEDEEVEELLESDKEKDMRKSKKKLEAENKKLQDDVDGFKDKFLRTTAEYENFRKRTIKEKQNIYTDACADVLKELLPVLDNLERALSVEGGGEELRTGVENTVKLFNTAFKKLGIEELSSTGEFDPNLHNAVMHVEDEQYGVNQIVEVLQKGYKKENKVLRHSMVKVAN</sequence>
<dbReference type="NCBIfam" id="NF010757">
    <property type="entry name" value="PRK14160.1"/>
    <property type="match status" value="1"/>
</dbReference>
<feature type="compositionally biased region" description="Acidic residues" evidence="2">
    <location>
        <begin position="28"/>
        <end position="60"/>
    </location>
</feature>
<comment type="similarity">
    <text evidence="1">Belongs to the GrpE family.</text>
</comment>
<feature type="compositionally biased region" description="Basic and acidic residues" evidence="2">
    <location>
        <begin position="61"/>
        <end position="76"/>
    </location>
</feature>
<dbReference type="EMBL" id="JAHLDV010000020">
    <property type="protein sequence ID" value="MBU3160104.1"/>
    <property type="molecule type" value="Genomic_DNA"/>
</dbReference>
<comment type="caution">
    <text evidence="3">The sequence shown here is derived from an EMBL/GenBank/DDBJ whole genome shotgun (WGS) entry which is preliminary data.</text>
</comment>
<protein>
    <recommendedName>
        <fullName evidence="1">Protein GrpE</fullName>
    </recommendedName>
    <alternativeName>
        <fullName evidence="1">HSP-70 cofactor</fullName>
    </alternativeName>
</protein>
<evidence type="ECO:0000256" key="1">
    <source>
        <dbReference type="HAMAP-Rule" id="MF_01151"/>
    </source>
</evidence>
<evidence type="ECO:0000256" key="2">
    <source>
        <dbReference type="SAM" id="MobiDB-lite"/>
    </source>
</evidence>
<dbReference type="HAMAP" id="MF_01151">
    <property type="entry name" value="GrpE"/>
    <property type="match status" value="1"/>
</dbReference>
<keyword evidence="1" id="KW-0963">Cytoplasm</keyword>
<comment type="subunit">
    <text evidence="1">Homodimer.</text>
</comment>
<evidence type="ECO:0000313" key="4">
    <source>
        <dbReference type="Proteomes" id="UP000776252"/>
    </source>
</evidence>
<dbReference type="PANTHER" id="PTHR21237:SF23">
    <property type="entry name" value="GRPE PROTEIN HOMOLOG, MITOCHONDRIAL"/>
    <property type="match status" value="1"/>
</dbReference>
<gene>
    <name evidence="1 3" type="primary">grpE</name>
    <name evidence="3" type="ORF">KPL37_10095</name>
</gene>
<feature type="region of interest" description="Disordered" evidence="2">
    <location>
        <begin position="1"/>
        <end position="76"/>
    </location>
</feature>
<accession>A0ABS6BVV4</accession>
<feature type="compositionally biased region" description="Acidic residues" evidence="2">
    <location>
        <begin position="1"/>
        <end position="11"/>
    </location>
</feature>
<organism evidence="3 4">
    <name type="scientific">Clostridium frigoris</name>
    <dbReference type="NCBI Taxonomy" id="205327"/>
    <lineage>
        <taxon>Bacteria</taxon>
        <taxon>Bacillati</taxon>
        <taxon>Bacillota</taxon>
        <taxon>Clostridia</taxon>
        <taxon>Eubacteriales</taxon>
        <taxon>Clostridiaceae</taxon>
        <taxon>Clostridium</taxon>
    </lineage>
</organism>
<keyword evidence="4" id="KW-1185">Reference proteome</keyword>
<dbReference type="PROSITE" id="PS01071">
    <property type="entry name" value="GRPE"/>
    <property type="match status" value="1"/>
</dbReference>
<dbReference type="Proteomes" id="UP000776252">
    <property type="component" value="Unassembled WGS sequence"/>
</dbReference>
<name>A0ABS6BVV4_9CLOT</name>
<dbReference type="PANTHER" id="PTHR21237">
    <property type="entry name" value="GRPE PROTEIN"/>
    <property type="match status" value="1"/>
</dbReference>
<comment type="function">
    <text evidence="1">Participates actively in the response to hyperosmotic and heat shock by preventing the aggregation of stress-denatured proteins, in association with DnaK and GrpE. It is the nucleotide exchange factor for DnaK and may function as a thermosensor. Unfolded proteins bind initially to DnaJ; upon interaction with the DnaJ-bound protein, DnaK hydrolyzes its bound ATP, resulting in the formation of a stable complex. GrpE releases ADP from DnaK; ATP binding to DnaK triggers the release of the substrate protein, thus completing the reaction cycle. Several rounds of ATP-dependent interactions between DnaJ, DnaK and GrpE are required for fully efficient folding.</text>
</comment>
<evidence type="ECO:0000313" key="3">
    <source>
        <dbReference type="EMBL" id="MBU3160104.1"/>
    </source>
</evidence>
<keyword evidence="1" id="KW-0346">Stress response</keyword>
<dbReference type="CDD" id="cd00446">
    <property type="entry name" value="GrpE"/>
    <property type="match status" value="1"/>
</dbReference>
<comment type="subcellular location">
    <subcellularLocation>
        <location evidence="1">Cytoplasm</location>
    </subcellularLocation>
</comment>
<dbReference type="InterPro" id="IPR000740">
    <property type="entry name" value="GrpE"/>
</dbReference>
<dbReference type="NCBIfam" id="NF010738">
    <property type="entry name" value="PRK14140.1"/>
    <property type="match status" value="1"/>
</dbReference>
<dbReference type="Pfam" id="PF01025">
    <property type="entry name" value="GrpE"/>
    <property type="match status" value="1"/>
</dbReference>
<dbReference type="RefSeq" id="WP_216149041.1">
    <property type="nucleotide sequence ID" value="NZ_JAHLDV010000020.1"/>
</dbReference>
<proteinExistence type="inferred from homology"/>